<reference evidence="10 11" key="1">
    <citation type="submission" date="2006-03" db="EMBL/GenBank/DDBJ databases">
        <authorList>
            <person name="Pinhassi J."/>
            <person name="Pedros-Alio C."/>
            <person name="Ferriera S."/>
            <person name="Johnson J."/>
            <person name="Kravitz S."/>
            <person name="Halpern A."/>
            <person name="Remington K."/>
            <person name="Beeson K."/>
            <person name="Tran B."/>
            <person name="Rogers Y.-H."/>
            <person name="Friedman R."/>
            <person name="Venter J.C."/>
        </authorList>
    </citation>
    <scope>NUCLEOTIDE SEQUENCE [LARGE SCALE GENOMIC DNA]</scope>
    <source>
        <strain evidence="10 11">RED65</strain>
    </source>
</reference>
<evidence type="ECO:0000256" key="2">
    <source>
        <dbReference type="ARBA" id="ARBA00022679"/>
    </source>
</evidence>
<dbReference type="AlphaFoldDB" id="Q1N141"/>
<sequence length="197" mass="21808">MLKVTAVILAGGQSSRMGHDKGLMELQGKPLINHVAQALQKTDELLVNSENLEYAALGFTLIEDLNTPDVPAQSGPLLGVFSGLKQAENDWVLFSPCDTPLIPNDYATRMSQFASDRLTKACVAYDGDRQQNLHVLLHKSLADSLQMYLLSGRRKTYEWLASVAVDRVDFSAEAKLFRNINTPMDLQLLSNELSTKQ</sequence>
<evidence type="ECO:0000256" key="3">
    <source>
        <dbReference type="ARBA" id="ARBA00022723"/>
    </source>
</evidence>
<protein>
    <recommendedName>
        <fullName evidence="8">Molybdenum cofactor guanylyltransferase</fullName>
        <shortName evidence="8">MoCo guanylyltransferase</shortName>
        <ecNumber evidence="8">2.7.7.77</ecNumber>
    </recommendedName>
    <alternativeName>
        <fullName evidence="8">GTP:molybdopterin guanylyltransferase</fullName>
    </alternativeName>
    <alternativeName>
        <fullName evidence="8">Mo-MPT guanylyltransferase</fullName>
    </alternativeName>
    <alternativeName>
        <fullName evidence="8">Molybdopterin guanylyltransferase</fullName>
    </alternativeName>
    <alternativeName>
        <fullName evidence="8">Molybdopterin-guanine dinucleotide synthase</fullName>
        <shortName evidence="8">MGD synthase</shortName>
    </alternativeName>
</protein>
<proteinExistence type="inferred from homology"/>
<keyword evidence="2 8" id="KW-0808">Transferase</keyword>
<dbReference type="NCBIfam" id="TIGR02665">
    <property type="entry name" value="molyb_mobA"/>
    <property type="match status" value="1"/>
</dbReference>
<comment type="cofactor">
    <cofactor evidence="8">
        <name>Mg(2+)</name>
        <dbReference type="ChEBI" id="CHEBI:18420"/>
    </cofactor>
</comment>
<comment type="catalytic activity">
    <reaction evidence="8">
        <text>Mo-molybdopterin + GTP + H(+) = Mo-molybdopterin guanine dinucleotide + diphosphate</text>
        <dbReference type="Rhea" id="RHEA:34243"/>
        <dbReference type="ChEBI" id="CHEBI:15378"/>
        <dbReference type="ChEBI" id="CHEBI:33019"/>
        <dbReference type="ChEBI" id="CHEBI:37565"/>
        <dbReference type="ChEBI" id="CHEBI:71302"/>
        <dbReference type="ChEBI" id="CHEBI:71310"/>
        <dbReference type="EC" id="2.7.7.77"/>
    </reaction>
</comment>
<dbReference type="CDD" id="cd02503">
    <property type="entry name" value="MobA"/>
    <property type="match status" value="1"/>
</dbReference>
<comment type="similarity">
    <text evidence="8">Belongs to the MobA family.</text>
</comment>
<accession>Q1N141</accession>
<evidence type="ECO:0000256" key="5">
    <source>
        <dbReference type="ARBA" id="ARBA00022842"/>
    </source>
</evidence>
<dbReference type="GO" id="GO:0046872">
    <property type="term" value="F:metal ion binding"/>
    <property type="evidence" value="ECO:0007669"/>
    <property type="project" value="UniProtKB-KW"/>
</dbReference>
<evidence type="ECO:0000259" key="9">
    <source>
        <dbReference type="Pfam" id="PF12804"/>
    </source>
</evidence>
<dbReference type="PANTHER" id="PTHR19136:SF81">
    <property type="entry name" value="MOLYBDENUM COFACTOR GUANYLYLTRANSFERASE"/>
    <property type="match status" value="1"/>
</dbReference>
<keyword evidence="3 8" id="KW-0479">Metal-binding</keyword>
<dbReference type="PANTHER" id="PTHR19136">
    <property type="entry name" value="MOLYBDENUM COFACTOR GUANYLYLTRANSFERASE"/>
    <property type="match status" value="1"/>
</dbReference>
<dbReference type="STRING" id="207949.RED65_11735"/>
<dbReference type="InterPro" id="IPR025877">
    <property type="entry name" value="MobA-like_NTP_Trfase"/>
</dbReference>
<dbReference type="GO" id="GO:0005525">
    <property type="term" value="F:GTP binding"/>
    <property type="evidence" value="ECO:0007669"/>
    <property type="project" value="UniProtKB-UniRule"/>
</dbReference>
<dbReference type="OrthoDB" id="9788394at2"/>
<dbReference type="HOGENOM" id="CLU_055597_5_1_6"/>
<name>Q1N141_9GAMM</name>
<dbReference type="GO" id="GO:0061603">
    <property type="term" value="F:molybdenum cofactor guanylyltransferase activity"/>
    <property type="evidence" value="ECO:0007669"/>
    <property type="project" value="UniProtKB-EC"/>
</dbReference>
<dbReference type="HAMAP" id="MF_00316">
    <property type="entry name" value="MobA"/>
    <property type="match status" value="1"/>
</dbReference>
<feature type="binding site" evidence="8">
    <location>
        <position position="98"/>
    </location>
    <ligand>
        <name>Mg(2+)</name>
        <dbReference type="ChEBI" id="CHEBI:18420"/>
    </ligand>
</feature>
<keyword evidence="5 8" id="KW-0460">Magnesium</keyword>
<evidence type="ECO:0000256" key="1">
    <source>
        <dbReference type="ARBA" id="ARBA00022490"/>
    </source>
</evidence>
<feature type="domain" description="MobA-like NTP transferase" evidence="9">
    <location>
        <begin position="6"/>
        <end position="160"/>
    </location>
</feature>
<evidence type="ECO:0000256" key="6">
    <source>
        <dbReference type="ARBA" id="ARBA00023134"/>
    </source>
</evidence>
<evidence type="ECO:0000256" key="8">
    <source>
        <dbReference type="HAMAP-Rule" id="MF_00316"/>
    </source>
</evidence>
<dbReference type="EMBL" id="AAQH01000011">
    <property type="protein sequence ID" value="EAT12010.1"/>
    <property type="molecule type" value="Genomic_DNA"/>
</dbReference>
<keyword evidence="4 8" id="KW-0547">Nucleotide-binding</keyword>
<organism evidence="10 11">
    <name type="scientific">Bermanella marisrubri</name>
    <dbReference type="NCBI Taxonomy" id="207949"/>
    <lineage>
        <taxon>Bacteria</taxon>
        <taxon>Pseudomonadati</taxon>
        <taxon>Pseudomonadota</taxon>
        <taxon>Gammaproteobacteria</taxon>
        <taxon>Oceanospirillales</taxon>
        <taxon>Oceanospirillaceae</taxon>
        <taxon>Bermanella</taxon>
    </lineage>
</organism>
<keyword evidence="7 8" id="KW-0501">Molybdenum cofactor biosynthesis</keyword>
<keyword evidence="1 8" id="KW-0963">Cytoplasm</keyword>
<feature type="binding site" evidence="8">
    <location>
        <position position="48"/>
    </location>
    <ligand>
        <name>GTP</name>
        <dbReference type="ChEBI" id="CHEBI:37565"/>
    </ligand>
</feature>
<feature type="binding site" evidence="8">
    <location>
        <position position="64"/>
    </location>
    <ligand>
        <name>GTP</name>
        <dbReference type="ChEBI" id="CHEBI:37565"/>
    </ligand>
</feature>
<dbReference type="Gene3D" id="3.90.550.10">
    <property type="entry name" value="Spore Coat Polysaccharide Biosynthesis Protein SpsA, Chain A"/>
    <property type="match status" value="1"/>
</dbReference>
<feature type="binding site" evidence="8">
    <location>
        <begin position="9"/>
        <end position="11"/>
    </location>
    <ligand>
        <name>GTP</name>
        <dbReference type="ChEBI" id="CHEBI:37565"/>
    </ligand>
</feature>
<dbReference type="GO" id="GO:0005737">
    <property type="term" value="C:cytoplasm"/>
    <property type="evidence" value="ECO:0007669"/>
    <property type="project" value="UniProtKB-SubCell"/>
</dbReference>
<comment type="subcellular location">
    <subcellularLocation>
        <location evidence="8">Cytoplasm</location>
    </subcellularLocation>
</comment>
<evidence type="ECO:0000256" key="4">
    <source>
        <dbReference type="ARBA" id="ARBA00022741"/>
    </source>
</evidence>
<comment type="function">
    <text evidence="8">Transfers a GMP moiety from GTP to Mo-molybdopterin (Mo-MPT) cofactor (Moco or molybdenum cofactor) to form Mo-molybdopterin guanine dinucleotide (Mo-MGD) cofactor.</text>
</comment>
<dbReference type="InterPro" id="IPR029044">
    <property type="entry name" value="Nucleotide-diphossugar_trans"/>
</dbReference>
<dbReference type="GO" id="GO:1902758">
    <property type="term" value="P:bis(molybdopterin guanine dinucleotide)molybdenum biosynthetic process"/>
    <property type="evidence" value="ECO:0007669"/>
    <property type="project" value="TreeGrafter"/>
</dbReference>
<comment type="domain">
    <text evidence="8">The N-terminal domain determines nucleotide recognition and specific binding, while the C-terminal domain determines the specific binding to the target protein.</text>
</comment>
<dbReference type="EC" id="2.7.7.77" evidence="8"/>
<dbReference type="SUPFAM" id="SSF53448">
    <property type="entry name" value="Nucleotide-diphospho-sugar transferases"/>
    <property type="match status" value="1"/>
</dbReference>
<dbReference type="Pfam" id="PF12804">
    <property type="entry name" value="NTP_transf_3"/>
    <property type="match status" value="1"/>
</dbReference>
<feature type="binding site" evidence="8">
    <location>
        <position position="21"/>
    </location>
    <ligand>
        <name>GTP</name>
        <dbReference type="ChEBI" id="CHEBI:37565"/>
    </ligand>
</feature>
<comment type="subunit">
    <text evidence="8">Monomer.</text>
</comment>
<comment type="caution">
    <text evidence="10">The sequence shown here is derived from an EMBL/GenBank/DDBJ whole genome shotgun (WGS) entry which is preliminary data.</text>
</comment>
<evidence type="ECO:0000313" key="10">
    <source>
        <dbReference type="EMBL" id="EAT12010.1"/>
    </source>
</evidence>
<keyword evidence="11" id="KW-1185">Reference proteome</keyword>
<evidence type="ECO:0000256" key="7">
    <source>
        <dbReference type="ARBA" id="ARBA00023150"/>
    </source>
</evidence>
<feature type="binding site" evidence="8">
    <location>
        <position position="98"/>
    </location>
    <ligand>
        <name>GTP</name>
        <dbReference type="ChEBI" id="CHEBI:37565"/>
    </ligand>
</feature>
<keyword evidence="6 8" id="KW-0342">GTP-binding</keyword>
<gene>
    <name evidence="8" type="primary">mobA</name>
    <name evidence="10" type="ORF">RED65_11735</name>
</gene>
<dbReference type="RefSeq" id="WP_007017474.1">
    <property type="nucleotide sequence ID" value="NZ_CH724113.1"/>
</dbReference>
<dbReference type="Proteomes" id="UP000004263">
    <property type="component" value="Unassembled WGS sequence"/>
</dbReference>
<evidence type="ECO:0000313" key="11">
    <source>
        <dbReference type="Proteomes" id="UP000004263"/>
    </source>
</evidence>
<dbReference type="InterPro" id="IPR013482">
    <property type="entry name" value="Molybde_CF_guanTrfase"/>
</dbReference>